<dbReference type="EMBL" id="KQ242337">
    <property type="protein sequence ID" value="KNC79269.1"/>
    <property type="molecule type" value="Genomic_DNA"/>
</dbReference>
<dbReference type="AlphaFoldDB" id="A0A0L0FRF4"/>
<evidence type="ECO:0000313" key="2">
    <source>
        <dbReference type="Proteomes" id="UP000054560"/>
    </source>
</evidence>
<sequence length="114" mass="13766">MKMPDNHRKVMFTIIMYNFVQKRYCDEELQALNSAKTTSHTVSVKGKSRNQQRDWHSVNERYQIIYFRDPGVDHLRKIQDTNFRRRYRCISDGGTVLDHYTVCLKVKKHTQLWD</sequence>
<protein>
    <submittedName>
        <fullName evidence="1">Uncharacterized protein</fullName>
    </submittedName>
</protein>
<dbReference type="GeneID" id="25908835"/>
<keyword evidence="2" id="KW-1185">Reference proteome</keyword>
<accession>A0A0L0FRF4</accession>
<organism evidence="1 2">
    <name type="scientific">Sphaeroforma arctica JP610</name>
    <dbReference type="NCBI Taxonomy" id="667725"/>
    <lineage>
        <taxon>Eukaryota</taxon>
        <taxon>Ichthyosporea</taxon>
        <taxon>Ichthyophonida</taxon>
        <taxon>Sphaeroforma</taxon>
    </lineage>
</organism>
<gene>
    <name evidence="1" type="ORF">SARC_08331</name>
</gene>
<proteinExistence type="predicted"/>
<name>A0A0L0FRF4_9EUKA</name>
<dbReference type="Proteomes" id="UP000054560">
    <property type="component" value="Unassembled WGS sequence"/>
</dbReference>
<dbReference type="RefSeq" id="XP_014153171.1">
    <property type="nucleotide sequence ID" value="XM_014297696.1"/>
</dbReference>
<reference evidence="1 2" key="1">
    <citation type="submission" date="2011-02" db="EMBL/GenBank/DDBJ databases">
        <title>The Genome Sequence of Sphaeroforma arctica JP610.</title>
        <authorList>
            <consortium name="The Broad Institute Genome Sequencing Platform"/>
            <person name="Russ C."/>
            <person name="Cuomo C."/>
            <person name="Young S.K."/>
            <person name="Zeng Q."/>
            <person name="Gargeya S."/>
            <person name="Alvarado L."/>
            <person name="Berlin A."/>
            <person name="Chapman S.B."/>
            <person name="Chen Z."/>
            <person name="Freedman E."/>
            <person name="Gellesch M."/>
            <person name="Goldberg J."/>
            <person name="Griggs A."/>
            <person name="Gujja S."/>
            <person name="Heilman E."/>
            <person name="Heiman D."/>
            <person name="Howarth C."/>
            <person name="Mehta T."/>
            <person name="Neiman D."/>
            <person name="Pearson M."/>
            <person name="Roberts A."/>
            <person name="Saif S."/>
            <person name="Shea T."/>
            <person name="Shenoy N."/>
            <person name="Sisk P."/>
            <person name="Stolte C."/>
            <person name="Sykes S."/>
            <person name="White J."/>
            <person name="Yandava C."/>
            <person name="Burger G."/>
            <person name="Gray M.W."/>
            <person name="Holland P.W.H."/>
            <person name="King N."/>
            <person name="Lang F.B.F."/>
            <person name="Roger A.J."/>
            <person name="Ruiz-Trillo I."/>
            <person name="Haas B."/>
            <person name="Nusbaum C."/>
            <person name="Birren B."/>
        </authorList>
    </citation>
    <scope>NUCLEOTIDE SEQUENCE [LARGE SCALE GENOMIC DNA]</scope>
    <source>
        <strain evidence="1 2">JP610</strain>
    </source>
</reference>
<evidence type="ECO:0000313" key="1">
    <source>
        <dbReference type="EMBL" id="KNC79269.1"/>
    </source>
</evidence>